<dbReference type="RefSeq" id="WP_187443133.1">
    <property type="nucleotide sequence ID" value="NZ_JBNILK010000005.1"/>
</dbReference>
<organism evidence="1 2">
    <name type="scientific">Rossellomorea marisflavi</name>
    <dbReference type="NCBI Taxonomy" id="189381"/>
    <lineage>
        <taxon>Bacteria</taxon>
        <taxon>Bacillati</taxon>
        <taxon>Bacillota</taxon>
        <taxon>Bacilli</taxon>
        <taxon>Bacillales</taxon>
        <taxon>Bacillaceae</taxon>
        <taxon>Rossellomorea</taxon>
    </lineage>
</organism>
<gene>
    <name evidence="1" type="ORF">FZC83_16885</name>
</gene>
<accession>A0A5D4RS08</accession>
<dbReference type="Proteomes" id="UP000322997">
    <property type="component" value="Unassembled WGS sequence"/>
</dbReference>
<proteinExistence type="predicted"/>
<protein>
    <submittedName>
        <fullName evidence="1">Uncharacterized protein</fullName>
    </submittedName>
</protein>
<evidence type="ECO:0000313" key="1">
    <source>
        <dbReference type="EMBL" id="TYS52504.1"/>
    </source>
</evidence>
<sequence length="156" mass="17027">MDSTNMHGNTPSSVAIRAQAAEVYRNGVTPWVDGANIGLEGVQGGQINRDVVPIDIELTNNWKSYNETNYKARAIKDNAGVVHLQGIIRDGRVGQGVIALTLPAGYRPKYNNHIFGCYSNDDTVSKVLLDVNGNMAVERNNGSYVSLVNIQFYAGW</sequence>
<comment type="caution">
    <text evidence="1">The sequence shown here is derived from an EMBL/GenBank/DDBJ whole genome shotgun (WGS) entry which is preliminary data.</text>
</comment>
<dbReference type="AlphaFoldDB" id="A0A5D4RS08"/>
<evidence type="ECO:0000313" key="2">
    <source>
        <dbReference type="Proteomes" id="UP000322997"/>
    </source>
</evidence>
<dbReference type="EMBL" id="VTEQ01000005">
    <property type="protein sequence ID" value="TYS52504.1"/>
    <property type="molecule type" value="Genomic_DNA"/>
</dbReference>
<reference evidence="1 2" key="1">
    <citation type="submission" date="2019-08" db="EMBL/GenBank/DDBJ databases">
        <title>Bacillus genomes from the desert of Cuatro Cienegas, Coahuila.</title>
        <authorList>
            <person name="Olmedo-Alvarez G."/>
        </authorList>
    </citation>
    <scope>NUCLEOTIDE SEQUENCE [LARGE SCALE GENOMIC DNA]</scope>
    <source>
        <strain evidence="1 2">CH108_3D</strain>
    </source>
</reference>
<name>A0A5D4RS08_9BACI</name>